<organism evidence="9">
    <name type="scientific">uncultured Desulfobacterium sp</name>
    <dbReference type="NCBI Taxonomy" id="201089"/>
    <lineage>
        <taxon>Bacteria</taxon>
        <taxon>Pseudomonadati</taxon>
        <taxon>Thermodesulfobacteriota</taxon>
        <taxon>Desulfobacteria</taxon>
        <taxon>Desulfobacterales</taxon>
        <taxon>Desulfobacteriaceae</taxon>
        <taxon>Desulfobacterium</taxon>
        <taxon>environmental samples</taxon>
    </lineage>
</organism>
<evidence type="ECO:0000256" key="7">
    <source>
        <dbReference type="HAMAP-Rule" id="MF_00412"/>
    </source>
</evidence>
<dbReference type="InterPro" id="IPR012134">
    <property type="entry name" value="Glu-5-SA_DH"/>
</dbReference>
<keyword evidence="3 7" id="KW-0641">Proline biosynthesis</keyword>
<comment type="catalytic activity">
    <reaction evidence="6 7">
        <text>L-glutamate 5-semialdehyde + phosphate + NADP(+) = L-glutamyl 5-phosphate + NADPH + H(+)</text>
        <dbReference type="Rhea" id="RHEA:19541"/>
        <dbReference type="ChEBI" id="CHEBI:15378"/>
        <dbReference type="ChEBI" id="CHEBI:43474"/>
        <dbReference type="ChEBI" id="CHEBI:57783"/>
        <dbReference type="ChEBI" id="CHEBI:58066"/>
        <dbReference type="ChEBI" id="CHEBI:58274"/>
        <dbReference type="ChEBI" id="CHEBI:58349"/>
        <dbReference type="EC" id="1.2.1.41"/>
    </reaction>
</comment>
<proteinExistence type="inferred from homology"/>
<dbReference type="InterPro" id="IPR016161">
    <property type="entry name" value="Ald_DH/histidinol_DH"/>
</dbReference>
<evidence type="ECO:0000256" key="4">
    <source>
        <dbReference type="ARBA" id="ARBA00022857"/>
    </source>
</evidence>
<dbReference type="GO" id="GO:0050661">
    <property type="term" value="F:NADP binding"/>
    <property type="evidence" value="ECO:0007669"/>
    <property type="project" value="InterPro"/>
</dbReference>
<comment type="similarity">
    <text evidence="7">Belongs to the gamma-glutamyl phosphate reductase family.</text>
</comment>
<evidence type="ECO:0000256" key="1">
    <source>
        <dbReference type="ARBA" id="ARBA00004985"/>
    </source>
</evidence>
<feature type="domain" description="Aldehyde dehydrogenase" evidence="8">
    <location>
        <begin position="19"/>
        <end position="319"/>
    </location>
</feature>
<comment type="pathway">
    <text evidence="1 7">Amino-acid biosynthesis; L-proline biosynthesis; L-glutamate 5-semialdehyde from L-glutamate: step 2/2.</text>
</comment>
<dbReference type="Pfam" id="PF00171">
    <property type="entry name" value="Aldedh"/>
    <property type="match status" value="1"/>
</dbReference>
<accession>E1YHF6</accession>
<dbReference type="GO" id="GO:0004350">
    <property type="term" value="F:glutamate-5-semialdehyde dehydrogenase activity"/>
    <property type="evidence" value="ECO:0007669"/>
    <property type="project" value="UniProtKB-UniRule"/>
</dbReference>
<dbReference type="InterPro" id="IPR015590">
    <property type="entry name" value="Aldehyde_DH_dom"/>
</dbReference>
<keyword evidence="7" id="KW-0963">Cytoplasm</keyword>
<dbReference type="EC" id="1.2.1.41" evidence="7"/>
<protein>
    <recommendedName>
        <fullName evidence="7">Gamma-glutamyl phosphate reductase</fullName>
        <shortName evidence="7">GPR</shortName>
        <ecNumber evidence="7">1.2.1.41</ecNumber>
    </recommendedName>
    <alternativeName>
        <fullName evidence="7">Glutamate-5-semialdehyde dehydrogenase</fullName>
    </alternativeName>
    <alternativeName>
        <fullName evidence="7">Glutamyl-gamma-semialdehyde dehydrogenase</fullName>
        <shortName evidence="7">GSA dehydrogenase</shortName>
    </alternativeName>
</protein>
<comment type="function">
    <text evidence="7">Catalyzes the NADPH-dependent reduction of L-glutamate 5-phosphate into L-glutamate 5-semialdehyde and phosphate. The product spontaneously undergoes cyclization to form 1-pyrroline-5-carboxylate.</text>
</comment>
<dbReference type="HAMAP" id="MF_00412">
    <property type="entry name" value="ProA"/>
    <property type="match status" value="1"/>
</dbReference>
<dbReference type="NCBIfam" id="NF001221">
    <property type="entry name" value="PRK00197.1"/>
    <property type="match status" value="1"/>
</dbReference>
<evidence type="ECO:0000256" key="6">
    <source>
        <dbReference type="ARBA" id="ARBA00049024"/>
    </source>
</evidence>
<dbReference type="Gene3D" id="3.40.309.10">
    <property type="entry name" value="Aldehyde Dehydrogenase, Chain A, domain 2"/>
    <property type="match status" value="1"/>
</dbReference>
<dbReference type="UniPathway" id="UPA00098">
    <property type="reaction ID" value="UER00360"/>
</dbReference>
<evidence type="ECO:0000259" key="8">
    <source>
        <dbReference type="Pfam" id="PF00171"/>
    </source>
</evidence>
<comment type="subcellular location">
    <subcellularLocation>
        <location evidence="7">Cytoplasm</location>
    </subcellularLocation>
</comment>
<dbReference type="InterPro" id="IPR016163">
    <property type="entry name" value="Ald_DH_C"/>
</dbReference>
<keyword evidence="4 7" id="KW-0521">NADP</keyword>
<dbReference type="InterPro" id="IPR000965">
    <property type="entry name" value="GPR_dom"/>
</dbReference>
<dbReference type="PANTHER" id="PTHR11063:SF8">
    <property type="entry name" value="DELTA-1-PYRROLINE-5-CARBOXYLATE SYNTHASE"/>
    <property type="match status" value="1"/>
</dbReference>
<dbReference type="NCBIfam" id="TIGR00407">
    <property type="entry name" value="proA"/>
    <property type="match status" value="1"/>
</dbReference>
<keyword evidence="2 7" id="KW-0028">Amino-acid biosynthesis</keyword>
<dbReference type="InterPro" id="IPR020593">
    <property type="entry name" value="G-glutamylP_reductase_CS"/>
</dbReference>
<dbReference type="InterPro" id="IPR016162">
    <property type="entry name" value="Ald_DH_N"/>
</dbReference>
<evidence type="ECO:0000256" key="3">
    <source>
        <dbReference type="ARBA" id="ARBA00022650"/>
    </source>
</evidence>
<reference evidence="9" key="1">
    <citation type="journal article" date="2011" name="Environ. Microbiol.">
        <title>Genomic insights into the metabolic potential of the polycyclic aromatic hydrocarbon degrading sulfate-reducing Deltaproteobacterium N47.</title>
        <authorList>
            <person name="Bergmann F."/>
            <person name="Selesi D."/>
            <person name="Weinmaier T."/>
            <person name="Tischler P."/>
            <person name="Rattei T."/>
            <person name="Meckenstock R.U."/>
        </authorList>
    </citation>
    <scope>NUCLEOTIDE SEQUENCE</scope>
</reference>
<dbReference type="GO" id="GO:0005737">
    <property type="term" value="C:cytoplasm"/>
    <property type="evidence" value="ECO:0007669"/>
    <property type="project" value="UniProtKB-SubCell"/>
</dbReference>
<evidence type="ECO:0000256" key="5">
    <source>
        <dbReference type="ARBA" id="ARBA00023002"/>
    </source>
</evidence>
<dbReference type="AlphaFoldDB" id="E1YHF6"/>
<dbReference type="Gene3D" id="3.40.605.10">
    <property type="entry name" value="Aldehyde Dehydrogenase, Chain A, domain 1"/>
    <property type="match status" value="1"/>
</dbReference>
<gene>
    <name evidence="7" type="primary">proA</name>
    <name evidence="9" type="ORF">N47_D28840</name>
</gene>
<evidence type="ECO:0000256" key="2">
    <source>
        <dbReference type="ARBA" id="ARBA00022605"/>
    </source>
</evidence>
<dbReference type="PROSITE" id="PS01223">
    <property type="entry name" value="PROA"/>
    <property type="match status" value="1"/>
</dbReference>
<sequence>MRLALSTRIRGKHMSVDKIIEQMAKSARTASRALARCSTSKKNEVLLKIAEELVKNEAYIKKENKKDLSQAKEAGLSSAFIDRLTIKDATIRSMADGLKEVSALDDPVGSIVKTWIRPNGIEVSRMRIPLGVIGIIYESRPNVTIDAAGLCLKAGNAVILRGGSDAFYSNQALAGIIKKVLPESGIPEEAVQVVPVKERIAVNALLSQEEYIDLIIPRGGEELIRFVVANSKIPVLKHYKGVCHVYVDESADIDMARRICFNSKVQRPGVCNAMETMLVNKKTAKNFLPEMAKDFTAAGVEIRGCSKTCKILPMAKKASEEDWPAEYLDLIIAVKVVDDMDEAIRHIEKYGSDHTESIVTSDYSRARRFTREVSSSVVLVNASTRFNDGGQLGLGAEIGISTSKLHAFGPMGLEELTTTKFIALGNGQVRE</sequence>
<name>E1YHF6_9BACT</name>
<dbReference type="EMBL" id="FR695874">
    <property type="protein sequence ID" value="CBX30075.1"/>
    <property type="molecule type" value="Genomic_DNA"/>
</dbReference>
<dbReference type="SUPFAM" id="SSF53720">
    <property type="entry name" value="ALDH-like"/>
    <property type="match status" value="1"/>
</dbReference>
<dbReference type="GO" id="GO:0055129">
    <property type="term" value="P:L-proline biosynthetic process"/>
    <property type="evidence" value="ECO:0007669"/>
    <property type="project" value="UniProtKB-UniRule"/>
</dbReference>
<dbReference type="PIRSF" id="PIRSF000151">
    <property type="entry name" value="GPR"/>
    <property type="match status" value="1"/>
</dbReference>
<dbReference type="FunFam" id="3.40.309.10:FF:000006">
    <property type="entry name" value="Gamma-glutamyl phosphate reductase"/>
    <property type="match status" value="1"/>
</dbReference>
<keyword evidence="5 7" id="KW-0560">Oxidoreductase</keyword>
<dbReference type="PANTHER" id="PTHR11063">
    <property type="entry name" value="GLUTAMATE SEMIALDEHYDE DEHYDROGENASE"/>
    <property type="match status" value="1"/>
</dbReference>
<dbReference type="CDD" id="cd07079">
    <property type="entry name" value="ALDH_F18-19_ProA-GPR"/>
    <property type="match status" value="1"/>
</dbReference>
<evidence type="ECO:0000313" key="9">
    <source>
        <dbReference type="EMBL" id="CBX30075.1"/>
    </source>
</evidence>